<dbReference type="InterPro" id="IPR011992">
    <property type="entry name" value="EF-hand-dom_pair"/>
</dbReference>
<feature type="domain" description="EF-hand" evidence="6">
    <location>
        <begin position="25"/>
        <end position="63"/>
    </location>
</feature>
<comment type="subcellular location">
    <subcellularLocation>
        <location evidence="1">Cytoplasm</location>
    </subcellularLocation>
</comment>
<proteinExistence type="predicted"/>
<dbReference type="SUPFAM" id="SSF47473">
    <property type="entry name" value="EF-hand"/>
    <property type="match status" value="1"/>
</dbReference>
<dbReference type="PANTHER" id="PTHR12268:SF14">
    <property type="entry name" value="DYSTROPHIN-1"/>
    <property type="match status" value="1"/>
</dbReference>
<keyword evidence="2" id="KW-0963">Cytoplasm</keyword>
<dbReference type="InterPro" id="IPR050774">
    <property type="entry name" value="KCMF1/Dystrophin"/>
</dbReference>
<evidence type="ECO:0000313" key="8">
    <source>
        <dbReference type="Proteomes" id="UP000699462"/>
    </source>
</evidence>
<keyword evidence="4" id="KW-0206">Cytoskeleton</keyword>
<accession>A0A8T0DD44</accession>
<evidence type="ECO:0000256" key="1">
    <source>
        <dbReference type="ARBA" id="ARBA00004496"/>
    </source>
</evidence>
<comment type="caution">
    <text evidence="7">The sequence shown here is derived from an EMBL/GenBank/DDBJ whole genome shotgun (WGS) entry which is preliminary data.</text>
</comment>
<evidence type="ECO:0000259" key="6">
    <source>
        <dbReference type="Pfam" id="PF09069"/>
    </source>
</evidence>
<feature type="chain" id="PRO_5035741169" description="EF-hand domain-containing protein" evidence="5">
    <location>
        <begin position="22"/>
        <end position="67"/>
    </location>
</feature>
<protein>
    <recommendedName>
        <fullName evidence="6">EF-hand domain-containing protein</fullName>
    </recommendedName>
</protein>
<evidence type="ECO:0000256" key="4">
    <source>
        <dbReference type="ARBA" id="ARBA00023212"/>
    </source>
</evidence>
<feature type="non-terminal residue" evidence="7">
    <location>
        <position position="67"/>
    </location>
</feature>
<feature type="signal peptide" evidence="5">
    <location>
        <begin position="1"/>
        <end position="21"/>
    </location>
</feature>
<dbReference type="Proteomes" id="UP000699462">
    <property type="component" value="Unassembled WGS sequence"/>
</dbReference>
<evidence type="ECO:0000256" key="5">
    <source>
        <dbReference type="SAM" id="SignalP"/>
    </source>
</evidence>
<gene>
    <name evidence="7" type="ORF">P879_11048</name>
</gene>
<dbReference type="OrthoDB" id="10057795at2759"/>
<dbReference type="Gene3D" id="1.10.238.10">
    <property type="entry name" value="EF-hand"/>
    <property type="match status" value="1"/>
</dbReference>
<dbReference type="PANTHER" id="PTHR12268">
    <property type="entry name" value="E3 UBIQUITIN-PROTEIN LIGASE KCMF1"/>
    <property type="match status" value="1"/>
</dbReference>
<dbReference type="InterPro" id="IPR015154">
    <property type="entry name" value="EF-hand_dom_typ2"/>
</dbReference>
<evidence type="ECO:0000256" key="3">
    <source>
        <dbReference type="ARBA" id="ARBA00022837"/>
    </source>
</evidence>
<evidence type="ECO:0000313" key="7">
    <source>
        <dbReference type="EMBL" id="KAF8564667.1"/>
    </source>
</evidence>
<dbReference type="EMBL" id="JTDF01008092">
    <property type="protein sequence ID" value="KAF8564667.1"/>
    <property type="molecule type" value="Genomic_DNA"/>
</dbReference>
<keyword evidence="3" id="KW-0106">Calcium</keyword>
<reference evidence="7 8" key="1">
    <citation type="submission" date="2019-07" db="EMBL/GenBank/DDBJ databases">
        <title>Annotation for the trematode Paragonimus westermani.</title>
        <authorList>
            <person name="Choi Y.-J."/>
        </authorList>
    </citation>
    <scope>NUCLEOTIDE SEQUENCE [LARGE SCALE GENOMIC DNA]</scope>
    <source>
        <strain evidence="7">180907_Pwestermani</strain>
    </source>
</reference>
<dbReference type="Pfam" id="PF09069">
    <property type="entry name" value="EF-hand_3"/>
    <property type="match status" value="1"/>
</dbReference>
<keyword evidence="8" id="KW-1185">Reference proteome</keyword>
<name>A0A8T0DD44_9TREM</name>
<dbReference type="AlphaFoldDB" id="A0A8T0DD44"/>
<keyword evidence="5" id="KW-0732">Signal</keyword>
<sequence>TRQGRIRVLSFKITLTILVVANQDEKFRYLFSLIGDSDGCVTEQRVSVLLYECTLIARNLGEGGWIE</sequence>
<evidence type="ECO:0000256" key="2">
    <source>
        <dbReference type="ARBA" id="ARBA00022490"/>
    </source>
</evidence>
<organism evidence="7 8">
    <name type="scientific">Paragonimus westermani</name>
    <dbReference type="NCBI Taxonomy" id="34504"/>
    <lineage>
        <taxon>Eukaryota</taxon>
        <taxon>Metazoa</taxon>
        <taxon>Spiralia</taxon>
        <taxon>Lophotrochozoa</taxon>
        <taxon>Platyhelminthes</taxon>
        <taxon>Trematoda</taxon>
        <taxon>Digenea</taxon>
        <taxon>Plagiorchiida</taxon>
        <taxon>Troglotremata</taxon>
        <taxon>Troglotrematidae</taxon>
        <taxon>Paragonimus</taxon>
    </lineage>
</organism>
<dbReference type="GO" id="GO:0005886">
    <property type="term" value="C:plasma membrane"/>
    <property type="evidence" value="ECO:0007669"/>
    <property type="project" value="TreeGrafter"/>
</dbReference>